<protein>
    <submittedName>
        <fullName evidence="2">Uncharacterized protein</fullName>
    </submittedName>
</protein>
<keyword evidence="1" id="KW-0812">Transmembrane</keyword>
<dbReference type="EnsemblPlants" id="Bra015188.1">
    <property type="protein sequence ID" value="Bra015188.1-P"/>
    <property type="gene ID" value="Bra015188"/>
</dbReference>
<evidence type="ECO:0000256" key="1">
    <source>
        <dbReference type="SAM" id="Phobius"/>
    </source>
</evidence>
<dbReference type="Proteomes" id="UP000011750">
    <property type="component" value="Chromosome A07"/>
</dbReference>
<reference evidence="2 3" key="2">
    <citation type="journal article" date="2018" name="Hortic Res">
        <title>Improved Brassica rapa reference genome by single-molecule sequencing and chromosome conformation capture technologies.</title>
        <authorList>
            <person name="Zhang L."/>
            <person name="Cai X."/>
            <person name="Wu J."/>
            <person name="Liu M."/>
            <person name="Grob S."/>
            <person name="Cheng F."/>
            <person name="Liang J."/>
            <person name="Cai C."/>
            <person name="Liu Z."/>
            <person name="Liu B."/>
            <person name="Wang F."/>
            <person name="Li S."/>
            <person name="Liu F."/>
            <person name="Li X."/>
            <person name="Cheng L."/>
            <person name="Yang W."/>
            <person name="Li M.H."/>
            <person name="Grossniklaus U."/>
            <person name="Zheng H."/>
            <person name="Wang X."/>
        </authorList>
    </citation>
    <scope>NUCLEOTIDE SEQUENCE [LARGE SCALE GENOMIC DNA]</scope>
    <source>
        <strain evidence="2 3">cv. Chiifu-401-42</strain>
    </source>
</reference>
<evidence type="ECO:0000313" key="2">
    <source>
        <dbReference type="EnsemblPlants" id="Bra015188.1-P"/>
    </source>
</evidence>
<feature type="transmembrane region" description="Helical" evidence="1">
    <location>
        <begin position="55"/>
        <end position="74"/>
    </location>
</feature>
<dbReference type="Gramene" id="Bra015188.1">
    <property type="protein sequence ID" value="Bra015188.1-P"/>
    <property type="gene ID" value="Bra015188"/>
</dbReference>
<proteinExistence type="predicted"/>
<organism evidence="2 3">
    <name type="scientific">Brassica campestris</name>
    <name type="common">Field mustard</name>
    <dbReference type="NCBI Taxonomy" id="3711"/>
    <lineage>
        <taxon>Eukaryota</taxon>
        <taxon>Viridiplantae</taxon>
        <taxon>Streptophyta</taxon>
        <taxon>Embryophyta</taxon>
        <taxon>Tracheophyta</taxon>
        <taxon>Spermatophyta</taxon>
        <taxon>Magnoliopsida</taxon>
        <taxon>eudicotyledons</taxon>
        <taxon>Gunneridae</taxon>
        <taxon>Pentapetalae</taxon>
        <taxon>rosids</taxon>
        <taxon>malvids</taxon>
        <taxon>Brassicales</taxon>
        <taxon>Brassicaceae</taxon>
        <taxon>Brassiceae</taxon>
        <taxon>Brassica</taxon>
    </lineage>
</organism>
<accession>M4DFB6</accession>
<keyword evidence="1" id="KW-1133">Transmembrane helix</keyword>
<dbReference type="InParanoid" id="M4DFB6"/>
<dbReference type="HOGENOM" id="CLU_1973640_0_0_1"/>
<reference evidence="2" key="3">
    <citation type="submission" date="2023-03" db="UniProtKB">
        <authorList>
            <consortium name="EnsemblPlants"/>
        </authorList>
    </citation>
    <scope>IDENTIFICATION</scope>
    <source>
        <strain evidence="2">cv. Chiifu-401-42</strain>
    </source>
</reference>
<name>M4DFB6_BRACM</name>
<reference evidence="2 3" key="1">
    <citation type="journal article" date="2011" name="Nat. Genet.">
        <title>The genome of the mesopolyploid crop species Brassica rapa.</title>
        <authorList>
            <consortium name="Brassica rapa Genome Sequencing Project Consortium"/>
            <person name="Wang X."/>
            <person name="Wang H."/>
            <person name="Wang J."/>
            <person name="Sun R."/>
            <person name="Wu J."/>
            <person name="Liu S."/>
            <person name="Bai Y."/>
            <person name="Mun J.H."/>
            <person name="Bancroft I."/>
            <person name="Cheng F."/>
            <person name="Huang S."/>
            <person name="Li X."/>
            <person name="Hua W."/>
            <person name="Wang J."/>
            <person name="Wang X."/>
            <person name="Freeling M."/>
            <person name="Pires J.C."/>
            <person name="Paterson A.H."/>
            <person name="Chalhoub B."/>
            <person name="Wang B."/>
            <person name="Hayward A."/>
            <person name="Sharpe A.G."/>
            <person name="Park B.S."/>
            <person name="Weisshaar B."/>
            <person name="Liu B."/>
            <person name="Li B."/>
            <person name="Liu B."/>
            <person name="Tong C."/>
            <person name="Song C."/>
            <person name="Duran C."/>
            <person name="Peng C."/>
            <person name="Geng C."/>
            <person name="Koh C."/>
            <person name="Lin C."/>
            <person name="Edwards D."/>
            <person name="Mu D."/>
            <person name="Shen D."/>
            <person name="Soumpourou E."/>
            <person name="Li F."/>
            <person name="Fraser F."/>
            <person name="Conant G."/>
            <person name="Lassalle G."/>
            <person name="King G.J."/>
            <person name="Bonnema G."/>
            <person name="Tang H."/>
            <person name="Wang H."/>
            <person name="Belcram H."/>
            <person name="Zhou H."/>
            <person name="Hirakawa H."/>
            <person name="Abe H."/>
            <person name="Guo H."/>
            <person name="Wang H."/>
            <person name="Jin H."/>
            <person name="Parkin I.A."/>
            <person name="Batley J."/>
            <person name="Kim J.S."/>
            <person name="Just J."/>
            <person name="Li J."/>
            <person name="Xu J."/>
            <person name="Deng J."/>
            <person name="Kim J.A."/>
            <person name="Li J."/>
            <person name="Yu J."/>
            <person name="Meng J."/>
            <person name="Wang J."/>
            <person name="Min J."/>
            <person name="Poulain J."/>
            <person name="Wang J."/>
            <person name="Hatakeyama K."/>
            <person name="Wu K."/>
            <person name="Wang L."/>
            <person name="Fang L."/>
            <person name="Trick M."/>
            <person name="Links M.G."/>
            <person name="Zhao M."/>
            <person name="Jin M."/>
            <person name="Ramchiary N."/>
            <person name="Drou N."/>
            <person name="Berkman P.J."/>
            <person name="Cai Q."/>
            <person name="Huang Q."/>
            <person name="Li R."/>
            <person name="Tabata S."/>
            <person name="Cheng S."/>
            <person name="Zhang S."/>
            <person name="Zhang S."/>
            <person name="Huang S."/>
            <person name="Sato S."/>
            <person name="Sun S."/>
            <person name="Kwon S.J."/>
            <person name="Choi S.R."/>
            <person name="Lee T.H."/>
            <person name="Fan W."/>
            <person name="Zhao X."/>
            <person name="Tan X."/>
            <person name="Xu X."/>
            <person name="Wang Y."/>
            <person name="Qiu Y."/>
            <person name="Yin Y."/>
            <person name="Li Y."/>
            <person name="Du Y."/>
            <person name="Liao Y."/>
            <person name="Lim Y."/>
            <person name="Narusaka Y."/>
            <person name="Wang Y."/>
            <person name="Wang Z."/>
            <person name="Li Z."/>
            <person name="Wang Z."/>
            <person name="Xiong Z."/>
            <person name="Zhang Z."/>
        </authorList>
    </citation>
    <scope>NUCLEOTIDE SEQUENCE [LARGE SCALE GENOMIC DNA]</scope>
    <source>
        <strain evidence="2 3">cv. Chiifu-401-42</strain>
    </source>
</reference>
<keyword evidence="1" id="KW-0472">Membrane</keyword>
<keyword evidence="3" id="KW-1185">Reference proteome</keyword>
<dbReference type="AlphaFoldDB" id="M4DFB6"/>
<sequence length="127" mass="13579">MSEGPSCFRSPLRPSASEWYTDPWNSFSYPIFHADLVAAMEFHHPRSQPAERGSLPLAIFASAAIWSVLTFWAASCCARRAMIVSIEAGWSGVGVTGKDAGVTSAASRSSSGEEPTLLVVILSTLLC</sequence>
<evidence type="ECO:0000313" key="3">
    <source>
        <dbReference type="Proteomes" id="UP000011750"/>
    </source>
</evidence>